<keyword evidence="1" id="KW-1133">Transmembrane helix</keyword>
<accession>A0A1H2UQ36</accession>
<dbReference type="AlphaFoldDB" id="A0A1H2UQ36"/>
<evidence type="ECO:0000256" key="1">
    <source>
        <dbReference type="SAM" id="Phobius"/>
    </source>
</evidence>
<name>A0A1H2UQ36_9BACL</name>
<proteinExistence type="predicted"/>
<keyword evidence="3" id="KW-1185">Reference proteome</keyword>
<organism evidence="2 3">
    <name type="scientific">Alicyclobacillus hesperidum</name>
    <dbReference type="NCBI Taxonomy" id="89784"/>
    <lineage>
        <taxon>Bacteria</taxon>
        <taxon>Bacillati</taxon>
        <taxon>Bacillota</taxon>
        <taxon>Bacilli</taxon>
        <taxon>Bacillales</taxon>
        <taxon>Alicyclobacillaceae</taxon>
        <taxon>Alicyclobacillus</taxon>
    </lineage>
</organism>
<evidence type="ECO:0000313" key="2">
    <source>
        <dbReference type="EMBL" id="SDW58058.1"/>
    </source>
</evidence>
<dbReference type="Proteomes" id="UP000182589">
    <property type="component" value="Unassembled WGS sequence"/>
</dbReference>
<reference evidence="3" key="1">
    <citation type="submission" date="2016-10" db="EMBL/GenBank/DDBJ databases">
        <authorList>
            <person name="Varghese N."/>
        </authorList>
    </citation>
    <scope>NUCLEOTIDE SEQUENCE [LARGE SCALE GENOMIC DNA]</scope>
    <source>
        <strain evidence="3">DSM 12489</strain>
    </source>
</reference>
<gene>
    <name evidence="2" type="ORF">SAMN04489725_10897</name>
</gene>
<dbReference type="InterPro" id="IPR007813">
    <property type="entry name" value="PilN"/>
</dbReference>
<protein>
    <submittedName>
        <fullName evidence="2">Fimbrial assembly protein (PilN)</fullName>
    </submittedName>
</protein>
<keyword evidence="1" id="KW-0472">Membrane</keyword>
<evidence type="ECO:0000313" key="3">
    <source>
        <dbReference type="Proteomes" id="UP000182589"/>
    </source>
</evidence>
<dbReference type="EMBL" id="FNOJ01000008">
    <property type="protein sequence ID" value="SDW58058.1"/>
    <property type="molecule type" value="Genomic_DNA"/>
</dbReference>
<dbReference type="RefSeq" id="WP_074693136.1">
    <property type="nucleotide sequence ID" value="NZ_FNOJ01000008.1"/>
</dbReference>
<dbReference type="STRING" id="89784.SAMN04489725_10897"/>
<keyword evidence="1" id="KW-0812">Transmembrane</keyword>
<dbReference type="Pfam" id="PF05137">
    <property type="entry name" value="PilN"/>
    <property type="match status" value="1"/>
</dbReference>
<sequence length="195" mass="20009">MDINLLPRPQKSHGNRLAAGGRGRLLVFGVVTLAAAACAALLVVLHEQVAQVATQVATLNGQVQTAERGSAPAHSGGASALQSELAQASAARVDWATVLQEIDAALVADMTVDEIKLAGSAMEIHGRSASVAEVAAFEQNLQKDPFAASVTFQVAKEPSQSPGQTPQAVFVGGGSNHYMYAYTVTLAMATGGTAQ</sequence>
<feature type="transmembrane region" description="Helical" evidence="1">
    <location>
        <begin position="25"/>
        <end position="45"/>
    </location>
</feature>